<comment type="similarity">
    <text evidence="1">Belongs to the NAD(P)-dependent epimerase/dehydratase family. SDR39U1 subfamily.</text>
</comment>
<feature type="domain" description="DUF1731" evidence="3">
    <location>
        <begin position="255"/>
        <end position="301"/>
    </location>
</feature>
<dbReference type="AlphaFoldDB" id="A0A4Q1CND2"/>
<sequence>MATICITGGTGLIGKALTHYLIAKGHAIIVLSRAEKNSLHNSITYRQWNPEKGMIDEAAISAADYIVHLAGAGVADKRWSKKRKEEIKQSRVQSSALLVDALTRIPNKVQAVISASGIGWYGPDKGTAFTETDQHSNDFLGTTCFEWESSIEPVTQLGIRLVKLRTGIVLSNEGAAFTEFKRPIQFGFATILGSGKQIISWVHVLDLVRMYEYAIENKQLAGVFNAAAPNPVSNQELIVAIAKKIKGNAFITIPVPAFALKLVLGEMSIEVLKSTYVSADKIRQNGFSFLYPTIDAALNELIA</sequence>
<organism evidence="4 5">
    <name type="scientific">Lacibacter luteus</name>
    <dbReference type="NCBI Taxonomy" id="2508719"/>
    <lineage>
        <taxon>Bacteria</taxon>
        <taxon>Pseudomonadati</taxon>
        <taxon>Bacteroidota</taxon>
        <taxon>Chitinophagia</taxon>
        <taxon>Chitinophagales</taxon>
        <taxon>Chitinophagaceae</taxon>
        <taxon>Lacibacter</taxon>
    </lineage>
</organism>
<reference evidence="4 5" key="1">
    <citation type="submission" date="2019-01" db="EMBL/GenBank/DDBJ databases">
        <title>Lacibacter sp. strain TTM-7.</title>
        <authorList>
            <person name="Chen W.-M."/>
        </authorList>
    </citation>
    <scope>NUCLEOTIDE SEQUENCE [LARGE SCALE GENOMIC DNA]</scope>
    <source>
        <strain evidence="4 5">TTM-7</strain>
    </source>
</reference>
<dbReference type="InterPro" id="IPR010099">
    <property type="entry name" value="SDR39U1"/>
</dbReference>
<accession>A0A4Q1CND2</accession>
<evidence type="ECO:0000313" key="5">
    <source>
        <dbReference type="Proteomes" id="UP000290204"/>
    </source>
</evidence>
<feature type="domain" description="NAD-dependent epimerase/dehydratase" evidence="2">
    <location>
        <begin position="4"/>
        <end position="133"/>
    </location>
</feature>
<dbReference type="Proteomes" id="UP000290204">
    <property type="component" value="Unassembled WGS sequence"/>
</dbReference>
<dbReference type="PANTHER" id="PTHR11092">
    <property type="entry name" value="SUGAR NUCLEOTIDE EPIMERASE RELATED"/>
    <property type="match status" value="1"/>
</dbReference>
<proteinExistence type="inferred from homology"/>
<name>A0A4Q1CND2_9BACT</name>
<dbReference type="OrthoDB" id="9801773at2"/>
<dbReference type="Pfam" id="PF08338">
    <property type="entry name" value="DUF1731"/>
    <property type="match status" value="1"/>
</dbReference>
<dbReference type="PANTHER" id="PTHR11092:SF0">
    <property type="entry name" value="EPIMERASE FAMILY PROTEIN SDR39U1"/>
    <property type="match status" value="1"/>
</dbReference>
<dbReference type="InterPro" id="IPR001509">
    <property type="entry name" value="Epimerase_deHydtase"/>
</dbReference>
<dbReference type="SUPFAM" id="SSF51735">
    <property type="entry name" value="NAD(P)-binding Rossmann-fold domains"/>
    <property type="match status" value="1"/>
</dbReference>
<evidence type="ECO:0000259" key="2">
    <source>
        <dbReference type="Pfam" id="PF01370"/>
    </source>
</evidence>
<dbReference type="InterPro" id="IPR013549">
    <property type="entry name" value="DUF1731"/>
</dbReference>
<gene>
    <name evidence="4" type="ORF">ESA94_06195</name>
</gene>
<keyword evidence="5" id="KW-1185">Reference proteome</keyword>
<comment type="caution">
    <text evidence="4">The sequence shown here is derived from an EMBL/GenBank/DDBJ whole genome shotgun (WGS) entry which is preliminary data.</text>
</comment>
<dbReference type="Gene3D" id="3.40.50.720">
    <property type="entry name" value="NAD(P)-binding Rossmann-like Domain"/>
    <property type="match status" value="1"/>
</dbReference>
<dbReference type="RefSeq" id="WP_129129957.1">
    <property type="nucleotide sequence ID" value="NZ_SDHW01000001.1"/>
</dbReference>
<dbReference type="NCBIfam" id="TIGR01777">
    <property type="entry name" value="yfcH"/>
    <property type="match status" value="1"/>
</dbReference>
<dbReference type="Pfam" id="PF01370">
    <property type="entry name" value="Epimerase"/>
    <property type="match status" value="1"/>
</dbReference>
<protein>
    <submittedName>
        <fullName evidence="4">TIGR01777 family protein</fullName>
    </submittedName>
</protein>
<dbReference type="InterPro" id="IPR036291">
    <property type="entry name" value="NAD(P)-bd_dom_sf"/>
</dbReference>
<evidence type="ECO:0000313" key="4">
    <source>
        <dbReference type="EMBL" id="RXK62586.1"/>
    </source>
</evidence>
<evidence type="ECO:0000256" key="1">
    <source>
        <dbReference type="ARBA" id="ARBA00009353"/>
    </source>
</evidence>
<evidence type="ECO:0000259" key="3">
    <source>
        <dbReference type="Pfam" id="PF08338"/>
    </source>
</evidence>
<dbReference type="EMBL" id="SDHW01000001">
    <property type="protein sequence ID" value="RXK62586.1"/>
    <property type="molecule type" value="Genomic_DNA"/>
</dbReference>